<comment type="caution">
    <text evidence="3">The sequence shown here is derived from an EMBL/GenBank/DDBJ whole genome shotgun (WGS) entry which is preliminary data.</text>
</comment>
<evidence type="ECO:0000313" key="4">
    <source>
        <dbReference type="Proteomes" id="UP000789759"/>
    </source>
</evidence>
<reference evidence="3" key="1">
    <citation type="submission" date="2021-06" db="EMBL/GenBank/DDBJ databases">
        <authorList>
            <person name="Kallberg Y."/>
            <person name="Tangrot J."/>
            <person name="Rosling A."/>
        </authorList>
    </citation>
    <scope>NUCLEOTIDE SEQUENCE</scope>
    <source>
        <strain evidence="3">FL966</strain>
    </source>
</reference>
<gene>
    <name evidence="3" type="ORF">CPELLU_LOCUS4695</name>
</gene>
<dbReference type="Pfam" id="PF04665">
    <property type="entry name" value="Pox_A32"/>
    <property type="match status" value="1"/>
</dbReference>
<name>A0A9N9AYY6_9GLOM</name>
<sequence>MPRIYTLNDVGNSDGSKLGSPPSNRYPPSRLELEEQLKKDREMFIRSAKRLITKYHILDNENKHMQNDLNHSREENKRMRNSMNQIIPLTEQLDSLNNKLGSRIICERKSHANLNVKQLKEIESLKSEINLKNSEITPLEARINELEVELEQTAQKALLKNTDTTPSLHEIKVKELENELEQVTRNSSFRDGLIFCLRSRVSDLEDELEQIFLKPHLSSNNSKTGGDIVEEVSGFSKTPSFPSHRTELEPDESIEKNVVESPIDYADQKSKEKLDSISTLPIVTLGVGKFFAQPKRKKFFIQFIDIQSAMQKNSKTEIPPMKLRLLDMDEVTKHESSRNIGHPAMTWPFSMLVTGRSGTGKTNLLANLVLGNKDEYVQRGKRGGSRYIKCDDLIICGYHPDEPKWAYVRYIYNMISKDPRAPYYKDISFSYIPPEKIPSTRTFSPERSKLIIIEDLCLAPEHIQNRIGQFFGNGRHRNISCIYETQKYHKVDTFIRENSTHLVLFNSGSSIQDVSKIVGRYTDNVKGASMVINSYLRKSEFVVFDLSRSEDDPLAIRLRFDTP</sequence>
<proteinExistence type="predicted"/>
<accession>A0A9N9AYY6</accession>
<dbReference type="InterPro" id="IPR006758">
    <property type="entry name" value="A32L"/>
</dbReference>
<protein>
    <submittedName>
        <fullName evidence="3">16028_t:CDS:1</fullName>
    </submittedName>
</protein>
<feature type="region of interest" description="Disordered" evidence="2">
    <location>
        <begin position="1"/>
        <end position="28"/>
    </location>
</feature>
<organism evidence="3 4">
    <name type="scientific">Cetraspora pellucida</name>
    <dbReference type="NCBI Taxonomy" id="1433469"/>
    <lineage>
        <taxon>Eukaryota</taxon>
        <taxon>Fungi</taxon>
        <taxon>Fungi incertae sedis</taxon>
        <taxon>Mucoromycota</taxon>
        <taxon>Glomeromycotina</taxon>
        <taxon>Glomeromycetes</taxon>
        <taxon>Diversisporales</taxon>
        <taxon>Gigasporaceae</taxon>
        <taxon>Cetraspora</taxon>
    </lineage>
</organism>
<feature type="coiled-coil region" evidence="1">
    <location>
        <begin position="55"/>
        <end position="82"/>
    </location>
</feature>
<dbReference type="OrthoDB" id="2424110at2759"/>
<dbReference type="Proteomes" id="UP000789759">
    <property type="component" value="Unassembled WGS sequence"/>
</dbReference>
<dbReference type="AlphaFoldDB" id="A0A9N9AYY6"/>
<keyword evidence="4" id="KW-1185">Reference proteome</keyword>
<evidence type="ECO:0000256" key="1">
    <source>
        <dbReference type="SAM" id="Coils"/>
    </source>
</evidence>
<evidence type="ECO:0000256" key="2">
    <source>
        <dbReference type="SAM" id="MobiDB-lite"/>
    </source>
</evidence>
<dbReference type="EMBL" id="CAJVQA010002519">
    <property type="protein sequence ID" value="CAG8549809.1"/>
    <property type="molecule type" value="Genomic_DNA"/>
</dbReference>
<evidence type="ECO:0000313" key="3">
    <source>
        <dbReference type="EMBL" id="CAG8549809.1"/>
    </source>
</evidence>
<keyword evidence="1" id="KW-0175">Coiled coil</keyword>
<dbReference type="CDD" id="cd01983">
    <property type="entry name" value="SIMIBI"/>
    <property type="match status" value="1"/>
</dbReference>